<organism evidence="1">
    <name type="scientific">marine sediment metagenome</name>
    <dbReference type="NCBI Taxonomy" id="412755"/>
    <lineage>
        <taxon>unclassified sequences</taxon>
        <taxon>metagenomes</taxon>
        <taxon>ecological metagenomes</taxon>
    </lineage>
</organism>
<sequence length="68" mass="7834">MKFRVGKKCSINKGTPGEIKGVLSKAPYKIHGEWFVEVTHLAEDMRTDGTYYTKRFTVRAPKDRVTMK</sequence>
<accession>A0A0F9C2E4</accession>
<reference evidence="1" key="1">
    <citation type="journal article" date="2015" name="Nature">
        <title>Complex archaea that bridge the gap between prokaryotes and eukaryotes.</title>
        <authorList>
            <person name="Spang A."/>
            <person name="Saw J.H."/>
            <person name="Jorgensen S.L."/>
            <person name="Zaremba-Niedzwiedzka K."/>
            <person name="Martijn J."/>
            <person name="Lind A.E."/>
            <person name="van Eijk R."/>
            <person name="Schleper C."/>
            <person name="Guy L."/>
            <person name="Ettema T.J."/>
        </authorList>
    </citation>
    <scope>NUCLEOTIDE SEQUENCE</scope>
</reference>
<gene>
    <name evidence="1" type="ORF">LCGC14_2376380</name>
</gene>
<dbReference type="AlphaFoldDB" id="A0A0F9C2E4"/>
<evidence type="ECO:0000313" key="1">
    <source>
        <dbReference type="EMBL" id="KKL28314.1"/>
    </source>
</evidence>
<proteinExistence type="predicted"/>
<dbReference type="EMBL" id="LAZR01035139">
    <property type="protein sequence ID" value="KKL28314.1"/>
    <property type="molecule type" value="Genomic_DNA"/>
</dbReference>
<name>A0A0F9C2E4_9ZZZZ</name>
<protein>
    <submittedName>
        <fullName evidence="1">Uncharacterized protein</fullName>
    </submittedName>
</protein>
<comment type="caution">
    <text evidence="1">The sequence shown here is derived from an EMBL/GenBank/DDBJ whole genome shotgun (WGS) entry which is preliminary data.</text>
</comment>